<dbReference type="InterPro" id="IPR001845">
    <property type="entry name" value="HTH_ArsR_DNA-bd_dom"/>
</dbReference>
<dbReference type="SUPFAM" id="SSF46785">
    <property type="entry name" value="Winged helix' DNA-binding domain"/>
    <property type="match status" value="1"/>
</dbReference>
<dbReference type="Gene3D" id="1.10.10.10">
    <property type="entry name" value="Winged helix-like DNA-binding domain superfamily/Winged helix DNA-binding domain"/>
    <property type="match status" value="1"/>
</dbReference>
<keyword evidence="1" id="KW-0805">Transcription regulation</keyword>
<dbReference type="InterPro" id="IPR036388">
    <property type="entry name" value="WH-like_DNA-bd_sf"/>
</dbReference>
<dbReference type="AlphaFoldDB" id="A0A1Q9B150"/>
<name>A0A1Q9B150_9HYPH</name>
<evidence type="ECO:0000259" key="4">
    <source>
        <dbReference type="PROSITE" id="PS50987"/>
    </source>
</evidence>
<evidence type="ECO:0000313" key="5">
    <source>
        <dbReference type="EMBL" id="OLP61723.1"/>
    </source>
</evidence>
<organism evidence="5 6">
    <name type="scientific">Xaviernesmea oryzae</name>
    <dbReference type="NCBI Taxonomy" id="464029"/>
    <lineage>
        <taxon>Bacteria</taxon>
        <taxon>Pseudomonadati</taxon>
        <taxon>Pseudomonadota</taxon>
        <taxon>Alphaproteobacteria</taxon>
        <taxon>Hyphomicrobiales</taxon>
        <taxon>Rhizobiaceae</taxon>
        <taxon>Rhizobium/Agrobacterium group</taxon>
        <taxon>Xaviernesmea</taxon>
    </lineage>
</organism>
<dbReference type="GO" id="GO:0003700">
    <property type="term" value="F:DNA-binding transcription factor activity"/>
    <property type="evidence" value="ECO:0007669"/>
    <property type="project" value="InterPro"/>
</dbReference>
<sequence>MRKPMSRTREGELAAQNMAAKAEEVALLLKTLSHPARLMIVCTLVDTELAVGELEAMLELHQPHLSQHLTVLRAARIVEPRRAGKQIYYRLTQAKAAELVGALHAIFCRRPE</sequence>
<dbReference type="CDD" id="cd00090">
    <property type="entry name" value="HTH_ARSR"/>
    <property type="match status" value="1"/>
</dbReference>
<evidence type="ECO:0000256" key="1">
    <source>
        <dbReference type="ARBA" id="ARBA00023015"/>
    </source>
</evidence>
<dbReference type="EMBL" id="MKIP01000031">
    <property type="protein sequence ID" value="OLP61723.1"/>
    <property type="molecule type" value="Genomic_DNA"/>
</dbReference>
<keyword evidence="3" id="KW-0804">Transcription</keyword>
<accession>A0A1Q9B150</accession>
<feature type="domain" description="HTH arsR-type" evidence="4">
    <location>
        <begin position="17"/>
        <end position="112"/>
    </location>
</feature>
<dbReference type="PANTHER" id="PTHR43132:SF2">
    <property type="entry name" value="ARSENICAL RESISTANCE OPERON REPRESSOR ARSR-RELATED"/>
    <property type="match status" value="1"/>
</dbReference>
<keyword evidence="6" id="KW-1185">Reference proteome</keyword>
<dbReference type="GO" id="GO:0003677">
    <property type="term" value="F:DNA binding"/>
    <property type="evidence" value="ECO:0007669"/>
    <property type="project" value="UniProtKB-KW"/>
</dbReference>
<dbReference type="PROSITE" id="PS50987">
    <property type="entry name" value="HTH_ARSR_2"/>
    <property type="match status" value="1"/>
</dbReference>
<evidence type="ECO:0000256" key="3">
    <source>
        <dbReference type="ARBA" id="ARBA00023163"/>
    </source>
</evidence>
<dbReference type="PANTHER" id="PTHR43132">
    <property type="entry name" value="ARSENICAL RESISTANCE OPERON REPRESSOR ARSR-RELATED"/>
    <property type="match status" value="1"/>
</dbReference>
<evidence type="ECO:0000313" key="6">
    <source>
        <dbReference type="Proteomes" id="UP000186364"/>
    </source>
</evidence>
<keyword evidence="2" id="KW-0238">DNA-binding</keyword>
<dbReference type="InterPro" id="IPR036390">
    <property type="entry name" value="WH_DNA-bd_sf"/>
</dbReference>
<gene>
    <name evidence="5" type="ORF">BJF93_08345</name>
</gene>
<reference evidence="5 6" key="1">
    <citation type="submission" date="2016-09" db="EMBL/GenBank/DDBJ databases">
        <title>Rhizobium sp. nov., a novel species isolated from the rice rhizosphere.</title>
        <authorList>
            <person name="Zhao J."/>
            <person name="Zhang X."/>
        </authorList>
    </citation>
    <scope>NUCLEOTIDE SEQUENCE [LARGE SCALE GENOMIC DNA]</scope>
    <source>
        <strain evidence="5 6">1.7048</strain>
    </source>
</reference>
<dbReference type="SMART" id="SM00418">
    <property type="entry name" value="HTH_ARSR"/>
    <property type="match status" value="1"/>
</dbReference>
<evidence type="ECO:0000256" key="2">
    <source>
        <dbReference type="ARBA" id="ARBA00023125"/>
    </source>
</evidence>
<dbReference type="Pfam" id="PF01022">
    <property type="entry name" value="HTH_5"/>
    <property type="match status" value="1"/>
</dbReference>
<comment type="caution">
    <text evidence="5">The sequence shown here is derived from an EMBL/GenBank/DDBJ whole genome shotgun (WGS) entry which is preliminary data.</text>
</comment>
<dbReference type="OrthoDB" id="194599at2"/>
<dbReference type="InterPro" id="IPR051011">
    <property type="entry name" value="Metal_resp_trans_reg"/>
</dbReference>
<dbReference type="PRINTS" id="PR00778">
    <property type="entry name" value="HTHARSR"/>
</dbReference>
<dbReference type="InterPro" id="IPR011991">
    <property type="entry name" value="ArsR-like_HTH"/>
</dbReference>
<dbReference type="Proteomes" id="UP000186364">
    <property type="component" value="Unassembled WGS sequence"/>
</dbReference>
<dbReference type="NCBIfam" id="NF033788">
    <property type="entry name" value="HTH_metalloreg"/>
    <property type="match status" value="1"/>
</dbReference>
<protein>
    <submittedName>
        <fullName evidence="5">Transcriptional regulator</fullName>
    </submittedName>
</protein>
<proteinExistence type="predicted"/>